<proteinExistence type="predicted"/>
<dbReference type="EMBL" id="CM047748">
    <property type="protein sequence ID" value="KAJ0014062.1"/>
    <property type="molecule type" value="Genomic_DNA"/>
</dbReference>
<organism evidence="1 2">
    <name type="scientific">Pistacia integerrima</name>
    <dbReference type="NCBI Taxonomy" id="434235"/>
    <lineage>
        <taxon>Eukaryota</taxon>
        <taxon>Viridiplantae</taxon>
        <taxon>Streptophyta</taxon>
        <taxon>Embryophyta</taxon>
        <taxon>Tracheophyta</taxon>
        <taxon>Spermatophyta</taxon>
        <taxon>Magnoliopsida</taxon>
        <taxon>eudicotyledons</taxon>
        <taxon>Gunneridae</taxon>
        <taxon>Pentapetalae</taxon>
        <taxon>rosids</taxon>
        <taxon>malvids</taxon>
        <taxon>Sapindales</taxon>
        <taxon>Anacardiaceae</taxon>
        <taxon>Pistacia</taxon>
    </lineage>
</organism>
<keyword evidence="2" id="KW-1185">Reference proteome</keyword>
<dbReference type="Proteomes" id="UP001163603">
    <property type="component" value="Chromosome 13"/>
</dbReference>
<gene>
    <name evidence="1" type="ORF">Pint_20921</name>
</gene>
<sequence>MIIIMEEPFRMVEQPPFRRFLNSLQPLWSNISRITLARDVVKRFDYEKVLLKSKLYSLKSRIALTIDIWTSIQNISYLCLTGHYIDENWVLHKRILSFVPISSHKGKEIGKVVEKCIFDWGIEDKVSTITVDNASANDVAIAYLRGKLALLLDGEFFHMRCTAHIMNLIVKDGLSETKDCISRIRNSVKYVRSFPARAETFQRCVKEERIAYKGGVCLDVATRWNSTYLMLDVAVKFKKAFQRLEDEDPNYIADLSHDTPSNEDWEKANVFAKFLKKIYEATKKCQGRTM</sequence>
<comment type="caution">
    <text evidence="1">The sequence shown here is derived from an EMBL/GenBank/DDBJ whole genome shotgun (WGS) entry which is preliminary data.</text>
</comment>
<accession>A0ACC0XA94</accession>
<name>A0ACC0XA94_9ROSI</name>
<evidence type="ECO:0000313" key="2">
    <source>
        <dbReference type="Proteomes" id="UP001163603"/>
    </source>
</evidence>
<reference evidence="2" key="1">
    <citation type="journal article" date="2023" name="G3 (Bethesda)">
        <title>Genome assembly and association tests identify interacting loci associated with vigor, precocity, and sex in interspecific pistachio rootstocks.</title>
        <authorList>
            <person name="Palmer W."/>
            <person name="Jacygrad E."/>
            <person name="Sagayaradj S."/>
            <person name="Cavanaugh K."/>
            <person name="Han R."/>
            <person name="Bertier L."/>
            <person name="Beede B."/>
            <person name="Kafkas S."/>
            <person name="Golino D."/>
            <person name="Preece J."/>
            <person name="Michelmore R."/>
        </authorList>
    </citation>
    <scope>NUCLEOTIDE SEQUENCE [LARGE SCALE GENOMIC DNA]</scope>
</reference>
<protein>
    <submittedName>
        <fullName evidence="1">Uncharacterized protein</fullName>
    </submittedName>
</protein>
<evidence type="ECO:0000313" key="1">
    <source>
        <dbReference type="EMBL" id="KAJ0014062.1"/>
    </source>
</evidence>